<sequence length="1319" mass="145685">MAPSGPGEGPSRSFRAKETRARTYSPPSDRTENPPKRSRTVGARPDAEDEPTFLDDDAAIYSQLVSSVSNQRHRAANVPNRAEKVEDESLGINKSAYCNARKDDVELGNKNVSIEQEEAATNNNEASQAELDDAMDIDQDELPNEDNGDSQTSILSLGYYGDLTSDMSIDLDNLVGTYVIPQSTGPKGNDISSHLEQATPFSREDSRDLRHTLRKWLDESTSNRTINYFCYQFQGRHPPTGFSALDLTGRDLALLKTFIGFVEEMPMEIFLVVLERSSEANDVSGDDFLGRTIVDIQGRVLATHVPLENVISLSSLIPTGTDGGSDNSSETALLFVHRDYVADFFMNAAQDHRTQLPPLLQYFAEKAAEPETRDRLLFMVQDLFWKALDIHPVKGLSYFPVSLEQIFRSMVLIGDWEWFDLLASHAHGAIPLKFFSWARKMLIKPGVPFNDPEKAMQSAALSYPDVHMQCAAIWHFVGSPPGPETCSWARSAVSRVMERVLEDVESSELGEKDGSALVRLVGTYRNMKGLEEFLPQLVEKNSKQISFILGVINELHKNMSVLPKADALIEQLGRWIIEMDIATLASTTKAEDGTAKIMPHIESAASLRRGAISPDQLASFVDAMLATKANDALLMHFSFKIVVNAGLLDEGEMKPLWLPFVRRLMDIADERNVPSFTRRLRFIAEAILEAFCRKALGTKPPREWRPTDKNWFCACPDCGPIRAFLASDCLVAKLSVRNLARPHIIHVKADVESKLSCQLYEKAPDLIIVRKIITREAGALDAWEKARRHVEEELGQFDREKLEKLVGSPAKILEFTADDPTYDSDDTILNAPFFEGPPTEPPIVPWLPECLRTGPAPTHQAAFQQPAPLAQTLQYGVVQPVPNPLPSFTAPYPPHAANPYTLPPPPHLQPPPYQHPPIDSRRGPDGLVWQTPYQPGFAPQHQHYQRPGYLQEGGFQSGVVLPPPPKHPFPDARQQAFPYPSGPLPQSCYEPTPPPSHTLPRPVTQSYYQPPALLHTLPRQESQILPPLNPSQGPPPPHRSAAGIEAHFGNAPVAAQAILSPLPHDIARTRVSRQPAPRAGGNSDHQPDNGVNTAGSVGPQLRQQQKEPVRAVTKPIALALPSPKSTPRVTATAPGSLALSRRTTVSMDRAERRAEPQVGLQLAPAAGPPVAPEDELGFKNYFDEVSPGIRRAHKDVPEDWIKNKLTRQWNDMPPRDRETYATARSQPAETPGRQVDSPTPSASVRSAPRILGTPIKREQIGRVVSSGRNSQSKGSVSTSSSPSRVLMERSANIASQGVKRKLRVEVINSVEVIDLTLHD</sequence>
<feature type="region of interest" description="Disordered" evidence="1">
    <location>
        <begin position="1205"/>
        <end position="1286"/>
    </location>
</feature>
<reference evidence="2" key="1">
    <citation type="journal article" date="2023" name="Mol. Phylogenet. Evol.">
        <title>Genome-scale phylogeny and comparative genomics of the fungal order Sordariales.</title>
        <authorList>
            <person name="Hensen N."/>
            <person name="Bonometti L."/>
            <person name="Westerberg I."/>
            <person name="Brannstrom I.O."/>
            <person name="Guillou S."/>
            <person name="Cros-Aarteil S."/>
            <person name="Calhoun S."/>
            <person name="Haridas S."/>
            <person name="Kuo A."/>
            <person name="Mondo S."/>
            <person name="Pangilinan J."/>
            <person name="Riley R."/>
            <person name="LaButti K."/>
            <person name="Andreopoulos B."/>
            <person name="Lipzen A."/>
            <person name="Chen C."/>
            <person name="Yan M."/>
            <person name="Daum C."/>
            <person name="Ng V."/>
            <person name="Clum A."/>
            <person name="Steindorff A."/>
            <person name="Ohm R.A."/>
            <person name="Martin F."/>
            <person name="Silar P."/>
            <person name="Natvig D.O."/>
            <person name="Lalanne C."/>
            <person name="Gautier V."/>
            <person name="Ament-Velasquez S.L."/>
            <person name="Kruys A."/>
            <person name="Hutchinson M.I."/>
            <person name="Powell A.J."/>
            <person name="Barry K."/>
            <person name="Miller A.N."/>
            <person name="Grigoriev I.V."/>
            <person name="Debuchy R."/>
            <person name="Gladieux P."/>
            <person name="Hiltunen Thoren M."/>
            <person name="Johannesson H."/>
        </authorList>
    </citation>
    <scope>NUCLEOTIDE SEQUENCE</scope>
    <source>
        <strain evidence="2">PSN243</strain>
    </source>
</reference>
<gene>
    <name evidence="2" type="ORF">QBC34DRAFT_57469</name>
</gene>
<name>A0AAV9GU98_9PEZI</name>
<proteinExistence type="predicted"/>
<evidence type="ECO:0000313" key="3">
    <source>
        <dbReference type="Proteomes" id="UP001321760"/>
    </source>
</evidence>
<reference evidence="2" key="2">
    <citation type="submission" date="2023-05" db="EMBL/GenBank/DDBJ databases">
        <authorList>
            <consortium name="Lawrence Berkeley National Laboratory"/>
            <person name="Steindorff A."/>
            <person name="Hensen N."/>
            <person name="Bonometti L."/>
            <person name="Westerberg I."/>
            <person name="Brannstrom I.O."/>
            <person name="Guillou S."/>
            <person name="Cros-Aarteil S."/>
            <person name="Calhoun S."/>
            <person name="Haridas S."/>
            <person name="Kuo A."/>
            <person name="Mondo S."/>
            <person name="Pangilinan J."/>
            <person name="Riley R."/>
            <person name="Labutti K."/>
            <person name="Andreopoulos B."/>
            <person name="Lipzen A."/>
            <person name="Chen C."/>
            <person name="Yanf M."/>
            <person name="Daum C."/>
            <person name="Ng V."/>
            <person name="Clum A."/>
            <person name="Ohm R."/>
            <person name="Martin F."/>
            <person name="Silar P."/>
            <person name="Natvig D."/>
            <person name="Lalanne C."/>
            <person name="Gautier V."/>
            <person name="Ament-Velasquez S.L."/>
            <person name="Kruys A."/>
            <person name="Hutchinson M.I."/>
            <person name="Powell A.J."/>
            <person name="Barry K."/>
            <person name="Miller A.N."/>
            <person name="Grigoriev I.V."/>
            <person name="Debuchy R."/>
            <person name="Gladieux P."/>
            <person name="Thoren M.H."/>
            <person name="Johannesson H."/>
        </authorList>
    </citation>
    <scope>NUCLEOTIDE SEQUENCE</scope>
    <source>
        <strain evidence="2">PSN243</strain>
    </source>
</reference>
<dbReference type="Proteomes" id="UP001321760">
    <property type="component" value="Unassembled WGS sequence"/>
</dbReference>
<protein>
    <recommendedName>
        <fullName evidence="4">HMG box domain-containing protein</fullName>
    </recommendedName>
</protein>
<feature type="compositionally biased region" description="Pro residues" evidence="1">
    <location>
        <begin position="1027"/>
        <end position="1038"/>
    </location>
</feature>
<feature type="compositionally biased region" description="Pro residues" evidence="1">
    <location>
        <begin position="889"/>
        <end position="915"/>
    </location>
</feature>
<feature type="region of interest" description="Disordered" evidence="1">
    <location>
        <begin position="1072"/>
        <end position="1110"/>
    </location>
</feature>
<evidence type="ECO:0008006" key="4">
    <source>
        <dbReference type="Google" id="ProtNLM"/>
    </source>
</evidence>
<evidence type="ECO:0000256" key="1">
    <source>
        <dbReference type="SAM" id="MobiDB-lite"/>
    </source>
</evidence>
<feature type="region of interest" description="Disordered" evidence="1">
    <location>
        <begin position="889"/>
        <end position="1005"/>
    </location>
</feature>
<feature type="region of interest" description="Disordered" evidence="1">
    <location>
        <begin position="1"/>
        <end position="53"/>
    </location>
</feature>
<evidence type="ECO:0000313" key="2">
    <source>
        <dbReference type="EMBL" id="KAK4451544.1"/>
    </source>
</evidence>
<feature type="region of interest" description="Disordered" evidence="1">
    <location>
        <begin position="1023"/>
        <end position="1043"/>
    </location>
</feature>
<keyword evidence="3" id="KW-1185">Reference proteome</keyword>
<dbReference type="EMBL" id="MU865928">
    <property type="protein sequence ID" value="KAK4451544.1"/>
    <property type="molecule type" value="Genomic_DNA"/>
</dbReference>
<feature type="compositionally biased region" description="Low complexity" evidence="1">
    <location>
        <begin position="1270"/>
        <end position="1283"/>
    </location>
</feature>
<accession>A0AAV9GU98</accession>
<organism evidence="2 3">
    <name type="scientific">Podospora aff. communis PSN243</name>
    <dbReference type="NCBI Taxonomy" id="3040156"/>
    <lineage>
        <taxon>Eukaryota</taxon>
        <taxon>Fungi</taxon>
        <taxon>Dikarya</taxon>
        <taxon>Ascomycota</taxon>
        <taxon>Pezizomycotina</taxon>
        <taxon>Sordariomycetes</taxon>
        <taxon>Sordariomycetidae</taxon>
        <taxon>Sordariales</taxon>
        <taxon>Podosporaceae</taxon>
        <taxon>Podospora</taxon>
    </lineage>
</organism>
<comment type="caution">
    <text evidence="2">The sequence shown here is derived from an EMBL/GenBank/DDBJ whole genome shotgun (WGS) entry which is preliminary data.</text>
</comment>